<sequence length="189" mass="20955">MELLKQKILSEGKVISDEILKVDSFLNHQIDPILMQAIGEEFAKKFRSGNVTKVLTLEASGIAVAIMTALALKVPVVFAKKKMPSTMTTKAYFGRVHSFTKQEDVEIMVSSTYLDHHDRILIIDDFLATGEASRGMIEIIRQAEATLVGVGIVIEKAFQEGGQSLREDGIRVESLARIAKLENGQIYFD</sequence>
<accession>A0A3G1KVL5</accession>
<dbReference type="GO" id="GO:0000310">
    <property type="term" value="F:xanthine phosphoribosyltransferase activity"/>
    <property type="evidence" value="ECO:0007669"/>
    <property type="project" value="UniProtKB-UniRule"/>
</dbReference>
<evidence type="ECO:0000256" key="6">
    <source>
        <dbReference type="NCBIfam" id="TIGR01744"/>
    </source>
</evidence>
<dbReference type="InterPro" id="IPR000836">
    <property type="entry name" value="PRTase_dom"/>
</dbReference>
<dbReference type="GO" id="GO:0032265">
    <property type="term" value="P:XMP salvage"/>
    <property type="evidence" value="ECO:0007669"/>
    <property type="project" value="UniProtKB-UniRule"/>
</dbReference>
<feature type="binding site" evidence="5">
    <location>
        <position position="20"/>
    </location>
    <ligand>
        <name>xanthine</name>
        <dbReference type="ChEBI" id="CHEBI:17712"/>
    </ligand>
</feature>
<comment type="function">
    <text evidence="5">Converts the preformed base xanthine, a product of nucleic acid breakdown, to xanthosine 5'-monophosphate (XMP), so it can be reused for RNA or DNA synthesis.</text>
</comment>
<dbReference type="InterPro" id="IPR029057">
    <property type="entry name" value="PRTase-like"/>
</dbReference>
<comment type="pathway">
    <text evidence="5">Purine metabolism; XMP biosynthesis via salvage pathway; XMP from xanthine: step 1/1.</text>
</comment>
<dbReference type="SUPFAM" id="SSF53271">
    <property type="entry name" value="PRTase-like"/>
    <property type="match status" value="1"/>
</dbReference>
<dbReference type="GO" id="GO:0005737">
    <property type="term" value="C:cytoplasm"/>
    <property type="evidence" value="ECO:0007669"/>
    <property type="project" value="UniProtKB-SubCell"/>
</dbReference>
<dbReference type="Pfam" id="PF00156">
    <property type="entry name" value="Pribosyltran"/>
    <property type="match status" value="1"/>
</dbReference>
<dbReference type="NCBIfam" id="TIGR01744">
    <property type="entry name" value="XPRTase"/>
    <property type="match status" value="1"/>
</dbReference>
<keyword evidence="9" id="KW-1185">Reference proteome</keyword>
<reference evidence="8 9" key="1">
    <citation type="submission" date="2016-10" db="EMBL/GenBank/DDBJ databases">
        <title>Complete Genome Sequence of Peptococcaceae strain DCMF.</title>
        <authorList>
            <person name="Edwards R.J."/>
            <person name="Holland S.I."/>
            <person name="Deshpande N.P."/>
            <person name="Wong Y.K."/>
            <person name="Ertan H."/>
            <person name="Manefield M."/>
            <person name="Russell T.L."/>
            <person name="Lee M.J."/>
        </authorList>
    </citation>
    <scope>NUCLEOTIDE SEQUENCE [LARGE SCALE GENOMIC DNA]</scope>
    <source>
        <strain evidence="8 9">DCMF</strain>
    </source>
</reference>
<dbReference type="UniPathway" id="UPA00602">
    <property type="reaction ID" value="UER00658"/>
</dbReference>
<feature type="binding site" evidence="5">
    <location>
        <begin position="128"/>
        <end position="132"/>
    </location>
    <ligand>
        <name>5-phospho-alpha-D-ribose 1-diphosphate</name>
        <dbReference type="ChEBI" id="CHEBI:58017"/>
    </ligand>
</feature>
<dbReference type="NCBIfam" id="NF006671">
    <property type="entry name" value="PRK09219.1"/>
    <property type="match status" value="1"/>
</dbReference>
<dbReference type="EC" id="2.4.2.22" evidence="5 6"/>
<dbReference type="InterPro" id="IPR010079">
    <property type="entry name" value="Xanthine_PRibTrfase"/>
</dbReference>
<evidence type="ECO:0000256" key="5">
    <source>
        <dbReference type="HAMAP-Rule" id="MF_01184"/>
    </source>
</evidence>
<evidence type="ECO:0000259" key="7">
    <source>
        <dbReference type="Pfam" id="PF00156"/>
    </source>
</evidence>
<dbReference type="KEGG" id="fwa:DCMF_17215"/>
<dbReference type="PANTHER" id="PTHR43864">
    <property type="entry name" value="HYPOXANTHINE/GUANINE PHOSPHORIBOSYLTRANSFERASE"/>
    <property type="match status" value="1"/>
</dbReference>
<dbReference type="AlphaFoldDB" id="A0A3G1KVL5"/>
<evidence type="ECO:0000256" key="2">
    <source>
        <dbReference type="ARBA" id="ARBA00022676"/>
    </source>
</evidence>
<feature type="binding site" evidence="5">
    <location>
        <position position="27"/>
    </location>
    <ligand>
        <name>xanthine</name>
        <dbReference type="ChEBI" id="CHEBI:17712"/>
    </ligand>
</feature>
<dbReference type="PANTHER" id="PTHR43864:SF1">
    <property type="entry name" value="XANTHINE PHOSPHORIBOSYLTRANSFERASE"/>
    <property type="match status" value="1"/>
</dbReference>
<evidence type="ECO:0000313" key="9">
    <source>
        <dbReference type="Proteomes" id="UP000323521"/>
    </source>
</evidence>
<dbReference type="GO" id="GO:0006166">
    <property type="term" value="P:purine ribonucleoside salvage"/>
    <property type="evidence" value="ECO:0007669"/>
    <property type="project" value="UniProtKB-KW"/>
</dbReference>
<dbReference type="InterPro" id="IPR050118">
    <property type="entry name" value="Pur/Pyrimidine_PRTase"/>
</dbReference>
<evidence type="ECO:0000313" key="8">
    <source>
        <dbReference type="EMBL" id="ATW26265.1"/>
    </source>
</evidence>
<evidence type="ECO:0000256" key="1">
    <source>
        <dbReference type="ARBA" id="ARBA00022490"/>
    </source>
</evidence>
<keyword evidence="1 5" id="KW-0963">Cytoplasm</keyword>
<name>A0A3G1KVL5_FORW1</name>
<keyword evidence="4 5" id="KW-0660">Purine salvage</keyword>
<comment type="subcellular location">
    <subcellularLocation>
        <location evidence="5">Cytoplasm</location>
    </subcellularLocation>
</comment>
<dbReference type="GO" id="GO:0046110">
    <property type="term" value="P:xanthine metabolic process"/>
    <property type="evidence" value="ECO:0007669"/>
    <property type="project" value="UniProtKB-UniRule"/>
</dbReference>
<proteinExistence type="inferred from homology"/>
<feature type="binding site" evidence="5">
    <location>
        <position position="156"/>
    </location>
    <ligand>
        <name>xanthine</name>
        <dbReference type="ChEBI" id="CHEBI:17712"/>
    </ligand>
</feature>
<dbReference type="Proteomes" id="UP000323521">
    <property type="component" value="Chromosome"/>
</dbReference>
<dbReference type="EMBL" id="CP017634">
    <property type="protein sequence ID" value="ATW26265.1"/>
    <property type="molecule type" value="Genomic_DNA"/>
</dbReference>
<keyword evidence="2 5" id="KW-0328">Glycosyltransferase</keyword>
<evidence type="ECO:0000256" key="3">
    <source>
        <dbReference type="ARBA" id="ARBA00022679"/>
    </source>
</evidence>
<evidence type="ECO:0000256" key="4">
    <source>
        <dbReference type="ARBA" id="ARBA00022726"/>
    </source>
</evidence>
<dbReference type="HAMAP" id="MF_01184">
    <property type="entry name" value="XPRTase"/>
    <property type="match status" value="1"/>
</dbReference>
<comment type="similarity">
    <text evidence="5">Belongs to the purine/pyrimidine phosphoribosyltransferase family. Xpt subfamily.</text>
</comment>
<feature type="domain" description="Phosphoribosyltransferase" evidence="7">
    <location>
        <begin position="32"/>
        <end position="157"/>
    </location>
</feature>
<organism evidence="8 9">
    <name type="scientific">Formimonas warabiya</name>
    <dbReference type="NCBI Taxonomy" id="1761012"/>
    <lineage>
        <taxon>Bacteria</taxon>
        <taxon>Bacillati</taxon>
        <taxon>Bacillota</taxon>
        <taxon>Clostridia</taxon>
        <taxon>Eubacteriales</taxon>
        <taxon>Peptococcaceae</taxon>
        <taxon>Candidatus Formimonas</taxon>
    </lineage>
</organism>
<dbReference type="OrthoDB" id="9790678at2"/>
<dbReference type="RefSeq" id="WP_148135562.1">
    <property type="nucleotide sequence ID" value="NZ_CP017634.1"/>
</dbReference>
<comment type="catalytic activity">
    <reaction evidence="5">
        <text>XMP + diphosphate = xanthine + 5-phospho-alpha-D-ribose 1-diphosphate</text>
        <dbReference type="Rhea" id="RHEA:10800"/>
        <dbReference type="ChEBI" id="CHEBI:17712"/>
        <dbReference type="ChEBI" id="CHEBI:33019"/>
        <dbReference type="ChEBI" id="CHEBI:57464"/>
        <dbReference type="ChEBI" id="CHEBI:58017"/>
        <dbReference type="EC" id="2.4.2.22"/>
    </reaction>
</comment>
<gene>
    <name evidence="5" type="primary">xpt</name>
    <name evidence="8" type="ORF">DCMF_17215</name>
</gene>
<dbReference type="Gene3D" id="3.40.50.2020">
    <property type="match status" value="1"/>
</dbReference>
<protein>
    <recommendedName>
        <fullName evidence="5 6">Xanthine phosphoribosyltransferase</fullName>
        <shortName evidence="5">XPRTase</shortName>
        <ecNumber evidence="5 6">2.4.2.22</ecNumber>
    </recommendedName>
</protein>
<dbReference type="CDD" id="cd06223">
    <property type="entry name" value="PRTases_typeI"/>
    <property type="match status" value="1"/>
</dbReference>
<comment type="subunit">
    <text evidence="5">Homodimer.</text>
</comment>
<keyword evidence="3 5" id="KW-0808">Transferase</keyword>